<dbReference type="Proteomes" id="UP000031392">
    <property type="component" value="Chromosome"/>
</dbReference>
<dbReference type="RefSeq" id="WP_041961635.1">
    <property type="nucleotide sequence ID" value="NZ_CP007726.1"/>
</dbReference>
<dbReference type="PANTHER" id="PTHR30092:SF0">
    <property type="entry name" value="INNER MEMBRANE PROTEIN CRED"/>
    <property type="match status" value="1"/>
</dbReference>
<dbReference type="HOGENOM" id="CLU_113220_0_0_4"/>
<feature type="transmembrane region" description="Helical" evidence="1">
    <location>
        <begin position="78"/>
        <end position="98"/>
    </location>
</feature>
<evidence type="ECO:0000313" key="3">
    <source>
        <dbReference type="Proteomes" id="UP000031392"/>
    </source>
</evidence>
<reference evidence="3" key="1">
    <citation type="submission" date="2014-05" db="EMBL/GenBank/DDBJ databases">
        <title>Complete Genome sequence of Neisseria elongata subsp. glycolytica.</title>
        <authorList>
            <person name="Veyrier F.J."/>
            <person name="Taha M.-K."/>
        </authorList>
    </citation>
    <scope>NUCLEOTIDE SEQUENCE [LARGE SCALE GENOMIC DNA]</scope>
    <source>
        <strain evidence="3">ATCC 29315</strain>
    </source>
</reference>
<feature type="transmembrane region" description="Helical" evidence="1">
    <location>
        <begin position="105"/>
        <end position="126"/>
    </location>
</feature>
<gene>
    <name evidence="2" type="ORF">NELON_10020</name>
</gene>
<name>A0A0B5CRD9_NEIEG</name>
<dbReference type="KEGG" id="nel:NELON_10020"/>
<dbReference type="EMBL" id="CP007726">
    <property type="protein sequence ID" value="AJE19210.1"/>
    <property type="molecule type" value="Genomic_DNA"/>
</dbReference>
<keyword evidence="1" id="KW-0812">Transmembrane</keyword>
<feature type="transmembrane region" description="Helical" evidence="1">
    <location>
        <begin position="46"/>
        <end position="66"/>
    </location>
</feature>
<dbReference type="GO" id="GO:0005886">
    <property type="term" value="C:plasma membrane"/>
    <property type="evidence" value="ECO:0007669"/>
    <property type="project" value="TreeGrafter"/>
</dbReference>
<protein>
    <recommendedName>
        <fullName evidence="4">Inner membrane protein CreD</fullName>
    </recommendedName>
</protein>
<sequence length="208" mass="23534">MTKKLWSVIGLCIAFAVVLLWIYGLAEQRSEYQSSILLGAEGYHMVVRSVKYGMVLVVLVFSSFFLSEILQEWRIHPVQYLLVGAALSIFYLLLLSLAEHIGFTAAYAVGAAACIGLLFWYLRFVLATTRGVHMMTALLVAAYGTMFVLVKMQQYNLLAGSCLLFAALFAVMYYTREIDWYALSDEKSDNHTNVIEERMAARQNHDMQ</sequence>
<organism evidence="2 3">
    <name type="scientific">Neisseria elongata subsp. glycolytica ATCC 29315</name>
    <dbReference type="NCBI Taxonomy" id="546263"/>
    <lineage>
        <taxon>Bacteria</taxon>
        <taxon>Pseudomonadati</taxon>
        <taxon>Pseudomonadota</taxon>
        <taxon>Betaproteobacteria</taxon>
        <taxon>Neisseriales</taxon>
        <taxon>Neisseriaceae</taxon>
        <taxon>Neisseria</taxon>
    </lineage>
</organism>
<accession>A0A0B5CRD9</accession>
<proteinExistence type="predicted"/>
<evidence type="ECO:0008006" key="4">
    <source>
        <dbReference type="Google" id="ProtNLM"/>
    </source>
</evidence>
<feature type="transmembrane region" description="Helical" evidence="1">
    <location>
        <begin position="132"/>
        <end position="150"/>
    </location>
</feature>
<reference evidence="2 3" key="2">
    <citation type="journal article" date="2015" name="PLoS Genet.">
        <title>Common Cell Shape Evolution of Two Nasopharyngeal Pathogens.</title>
        <authorList>
            <person name="Veyrier F.J."/>
            <person name="Biais N."/>
            <person name="Morales P."/>
            <person name="Belkacem N."/>
            <person name="Guilhen C."/>
            <person name="Ranjeva S."/>
            <person name="Sismeiro O."/>
            <person name="Pehau-Arnaudet G."/>
            <person name="Rocha E.P."/>
            <person name="Werts C."/>
            <person name="Taha M.K."/>
            <person name="Boneca I.G."/>
        </authorList>
    </citation>
    <scope>NUCLEOTIDE SEQUENCE [LARGE SCALE GENOMIC DNA]</scope>
    <source>
        <strain evidence="2 3">ATCC 29315</strain>
    </source>
</reference>
<keyword evidence="1" id="KW-0472">Membrane</keyword>
<evidence type="ECO:0000256" key="1">
    <source>
        <dbReference type="SAM" id="Phobius"/>
    </source>
</evidence>
<keyword evidence="1" id="KW-1133">Transmembrane helix</keyword>
<evidence type="ECO:0000313" key="2">
    <source>
        <dbReference type="EMBL" id="AJE19210.1"/>
    </source>
</evidence>
<dbReference type="PANTHER" id="PTHR30092">
    <property type="entry name" value="INNER MEMBRANE PROTEIN CRED"/>
    <property type="match status" value="1"/>
</dbReference>
<dbReference type="AlphaFoldDB" id="A0A0B5CRD9"/>
<keyword evidence="3" id="KW-1185">Reference proteome</keyword>
<dbReference type="Pfam" id="PF06123">
    <property type="entry name" value="CreD"/>
    <property type="match status" value="1"/>
</dbReference>
<dbReference type="InterPro" id="IPR010364">
    <property type="entry name" value="Uncharacterised_IM_CreD"/>
</dbReference>
<feature type="transmembrane region" description="Helical" evidence="1">
    <location>
        <begin position="6"/>
        <end position="26"/>
    </location>
</feature>
<dbReference type="PATRIC" id="fig|546263.7.peg.2150"/>
<feature type="transmembrane region" description="Helical" evidence="1">
    <location>
        <begin position="157"/>
        <end position="175"/>
    </location>
</feature>